<dbReference type="Proteomes" id="UP000027946">
    <property type="component" value="Unassembled WGS sequence"/>
</dbReference>
<keyword evidence="7" id="KW-1185">Reference proteome</keyword>
<evidence type="ECO:0000313" key="7">
    <source>
        <dbReference type="Proteomes" id="UP000027946"/>
    </source>
</evidence>
<dbReference type="eggNOG" id="COG1120">
    <property type="taxonomic scope" value="Bacteria"/>
</dbReference>
<dbReference type="STRING" id="1121324.CLIT_2c01070"/>
<dbReference type="PROSITE" id="PS50893">
    <property type="entry name" value="ABC_TRANSPORTER_2"/>
    <property type="match status" value="1"/>
</dbReference>
<protein>
    <submittedName>
        <fullName evidence="6">ABC-type cobalamin/Fe3+-siderophores transport system ATPase component</fullName>
    </submittedName>
</protein>
<evidence type="ECO:0000256" key="1">
    <source>
        <dbReference type="ARBA" id="ARBA00022448"/>
    </source>
</evidence>
<dbReference type="RefSeq" id="WP_052635837.1">
    <property type="nucleotide sequence ID" value="NZ_FSRH01000001.1"/>
</dbReference>
<keyword evidence="1" id="KW-0813">Transport</keyword>
<dbReference type="InterPro" id="IPR003439">
    <property type="entry name" value="ABC_transporter-like_ATP-bd"/>
</dbReference>
<gene>
    <name evidence="6" type="ORF">CLIT_2c01070</name>
</gene>
<dbReference type="EMBL" id="JJMM01000002">
    <property type="protein sequence ID" value="KDR96501.1"/>
    <property type="molecule type" value="Genomic_DNA"/>
</dbReference>
<dbReference type="FunFam" id="3.40.50.300:FF:000134">
    <property type="entry name" value="Iron-enterobactin ABC transporter ATP-binding protein"/>
    <property type="match status" value="1"/>
</dbReference>
<dbReference type="PANTHER" id="PTHR42794:SF1">
    <property type="entry name" value="HEMIN IMPORT ATP-BINDING PROTEIN HMUV"/>
    <property type="match status" value="1"/>
</dbReference>
<dbReference type="AlphaFoldDB" id="A0A069RHL2"/>
<keyword evidence="4" id="KW-1278">Translocase</keyword>
<dbReference type="Gene3D" id="3.40.50.300">
    <property type="entry name" value="P-loop containing nucleotide triphosphate hydrolases"/>
    <property type="match status" value="1"/>
</dbReference>
<reference evidence="6 7" key="1">
    <citation type="submission" date="2014-03" db="EMBL/GenBank/DDBJ databases">
        <title>Genome sequence of Clostridium litorale W6, DSM 5388.</title>
        <authorList>
            <person name="Poehlein A."/>
            <person name="Jagirdar A."/>
            <person name="Khonsari B."/>
            <person name="Chibani C.M."/>
            <person name="Gutierrez Gutierrez D.A."/>
            <person name="Davydova E."/>
            <person name="Alghaithi H.S."/>
            <person name="Nair K.P."/>
            <person name="Dhamotharan K."/>
            <person name="Chandran L."/>
            <person name="G W."/>
            <person name="Daniel R."/>
        </authorList>
    </citation>
    <scope>NUCLEOTIDE SEQUENCE [LARGE SCALE GENOMIC DNA]</scope>
    <source>
        <strain evidence="6 7">W6</strain>
    </source>
</reference>
<evidence type="ECO:0000256" key="4">
    <source>
        <dbReference type="ARBA" id="ARBA00022967"/>
    </source>
</evidence>
<dbReference type="OrthoDB" id="9799337at2"/>
<accession>A0A069RHL2</accession>
<feature type="domain" description="ABC transporter" evidence="5">
    <location>
        <begin position="2"/>
        <end position="238"/>
    </location>
</feature>
<organism evidence="6 7">
    <name type="scientific">Peptoclostridium litorale DSM 5388</name>
    <dbReference type="NCBI Taxonomy" id="1121324"/>
    <lineage>
        <taxon>Bacteria</taxon>
        <taxon>Bacillati</taxon>
        <taxon>Bacillota</taxon>
        <taxon>Clostridia</taxon>
        <taxon>Peptostreptococcales</taxon>
        <taxon>Peptoclostridiaceae</taxon>
        <taxon>Peptoclostridium</taxon>
    </lineage>
</organism>
<keyword evidence="2" id="KW-0547">Nucleotide-binding</keyword>
<dbReference type="InterPro" id="IPR017871">
    <property type="entry name" value="ABC_transporter-like_CS"/>
</dbReference>
<dbReference type="GO" id="GO:0016887">
    <property type="term" value="F:ATP hydrolysis activity"/>
    <property type="evidence" value="ECO:0007669"/>
    <property type="project" value="InterPro"/>
</dbReference>
<name>A0A069RHL2_PEPLI</name>
<dbReference type="CDD" id="cd03214">
    <property type="entry name" value="ABC_Iron-Siderophores_B12_Hemin"/>
    <property type="match status" value="1"/>
</dbReference>
<keyword evidence="3" id="KW-0067">ATP-binding</keyword>
<dbReference type="InterPro" id="IPR003593">
    <property type="entry name" value="AAA+_ATPase"/>
</dbReference>
<proteinExistence type="predicted"/>
<sequence length="255" mass="28357">MISVKNLSFSYGKKALFENLNINLQKGQFISLLGPNGCGKSTLLNLISGHLSPKLGSISIDGESVHRLGDIEKAKKFTFVRQHQGNVFPYLCMDYVLLGRRPYKSSFEDFTDEDFTAAQGAMEKARVLDFAGNHLHELSGGELQRVVFAKALAQHTQYIFLDEPFSAMDIFYSIHCLGELRKKVRDENATVVCVMHDINLALQCSDCVVLLDRGKVYSAGPAGDLLTPDSIRDVYGIQVDKINDRGFFIREGGLL</sequence>
<dbReference type="GO" id="GO:0005524">
    <property type="term" value="F:ATP binding"/>
    <property type="evidence" value="ECO:0007669"/>
    <property type="project" value="UniProtKB-KW"/>
</dbReference>
<dbReference type="PANTHER" id="PTHR42794">
    <property type="entry name" value="HEMIN IMPORT ATP-BINDING PROTEIN HMUV"/>
    <property type="match status" value="1"/>
</dbReference>
<evidence type="ECO:0000259" key="5">
    <source>
        <dbReference type="PROSITE" id="PS50893"/>
    </source>
</evidence>
<comment type="caution">
    <text evidence="6">The sequence shown here is derived from an EMBL/GenBank/DDBJ whole genome shotgun (WGS) entry which is preliminary data.</text>
</comment>
<dbReference type="PROSITE" id="PS00211">
    <property type="entry name" value="ABC_TRANSPORTER_1"/>
    <property type="match status" value="1"/>
</dbReference>
<evidence type="ECO:0000313" key="6">
    <source>
        <dbReference type="EMBL" id="KDR96501.1"/>
    </source>
</evidence>
<evidence type="ECO:0000256" key="3">
    <source>
        <dbReference type="ARBA" id="ARBA00022840"/>
    </source>
</evidence>
<dbReference type="Pfam" id="PF00005">
    <property type="entry name" value="ABC_tran"/>
    <property type="match status" value="1"/>
</dbReference>
<dbReference type="SMART" id="SM00382">
    <property type="entry name" value="AAA"/>
    <property type="match status" value="1"/>
</dbReference>
<evidence type="ECO:0000256" key="2">
    <source>
        <dbReference type="ARBA" id="ARBA00022741"/>
    </source>
</evidence>
<dbReference type="InterPro" id="IPR027417">
    <property type="entry name" value="P-loop_NTPase"/>
</dbReference>
<dbReference type="SUPFAM" id="SSF52540">
    <property type="entry name" value="P-loop containing nucleoside triphosphate hydrolases"/>
    <property type="match status" value="1"/>
</dbReference>